<protein>
    <submittedName>
        <fullName evidence="2">Uncharacterized protein</fullName>
    </submittedName>
</protein>
<evidence type="ECO:0000313" key="2">
    <source>
        <dbReference type="WBParaSite" id="nRc.2.0.1.t20236-RA"/>
    </source>
</evidence>
<evidence type="ECO:0000313" key="1">
    <source>
        <dbReference type="Proteomes" id="UP000887565"/>
    </source>
</evidence>
<dbReference type="Proteomes" id="UP000887565">
    <property type="component" value="Unplaced"/>
</dbReference>
<keyword evidence="1" id="KW-1185">Reference proteome</keyword>
<proteinExistence type="predicted"/>
<reference evidence="2" key="1">
    <citation type="submission" date="2022-11" db="UniProtKB">
        <authorList>
            <consortium name="WormBaseParasite"/>
        </authorList>
    </citation>
    <scope>IDENTIFICATION</scope>
</reference>
<name>A0A915J196_ROMCU</name>
<sequence length="89" mass="10009">MQIEETVNESLHILDTSPLKVRRLGRRDKPGYVVRKIQRVKKVIADKITTASGISTTDGEIVARLPEQESTIILHQLTLVSDSKNIEMV</sequence>
<dbReference type="WBParaSite" id="nRc.2.0.1.t20236-RA">
    <property type="protein sequence ID" value="nRc.2.0.1.t20236-RA"/>
    <property type="gene ID" value="nRc.2.0.1.g20236"/>
</dbReference>
<dbReference type="AlphaFoldDB" id="A0A915J196"/>
<accession>A0A915J196</accession>
<organism evidence="1 2">
    <name type="scientific">Romanomermis culicivorax</name>
    <name type="common">Nematode worm</name>
    <dbReference type="NCBI Taxonomy" id="13658"/>
    <lineage>
        <taxon>Eukaryota</taxon>
        <taxon>Metazoa</taxon>
        <taxon>Ecdysozoa</taxon>
        <taxon>Nematoda</taxon>
        <taxon>Enoplea</taxon>
        <taxon>Dorylaimia</taxon>
        <taxon>Mermithida</taxon>
        <taxon>Mermithoidea</taxon>
        <taxon>Mermithidae</taxon>
        <taxon>Romanomermis</taxon>
    </lineage>
</organism>